<evidence type="ECO:0000313" key="4">
    <source>
        <dbReference type="Proteomes" id="UP000095768"/>
    </source>
</evidence>
<dbReference type="Proteomes" id="UP000095412">
    <property type="component" value="Unassembled WGS sequence"/>
</dbReference>
<evidence type="ECO:0000313" key="1">
    <source>
        <dbReference type="EMBL" id="SCT28500.1"/>
    </source>
</evidence>
<reference evidence="1 3" key="2">
    <citation type="submission" date="2016-09" db="EMBL/GenBank/DDBJ databases">
        <authorList>
            <consortium name="Pathogen Informatics"/>
            <person name="Sun Q."/>
            <person name="Inoue M."/>
        </authorList>
    </citation>
    <scope>NUCLEOTIDE SEQUENCE [LARGE SCALE GENOMIC DNA]</scope>
    <source>
        <strain evidence="1 3">82C</strain>
    </source>
</reference>
<proteinExistence type="predicted"/>
<name>A0A1D4PZX2_9STAP</name>
<evidence type="ECO:0000313" key="2">
    <source>
        <dbReference type="EMBL" id="SCT33621.1"/>
    </source>
</evidence>
<dbReference type="Proteomes" id="UP000095768">
    <property type="component" value="Unassembled WGS sequence"/>
</dbReference>
<dbReference type="AlphaFoldDB" id="A0A1D4PZX2"/>
<gene>
    <name evidence="2" type="ORF">SAMEA2297795_02271</name>
    <name evidence="1" type="ORF">SAMEA2297796_02096</name>
</gene>
<evidence type="ECO:0008006" key="5">
    <source>
        <dbReference type="Google" id="ProtNLM"/>
    </source>
</evidence>
<dbReference type="OrthoDB" id="9897241at2"/>
<accession>A0A1D4PZX2</accession>
<protein>
    <recommendedName>
        <fullName evidence="5">Phage protein</fullName>
    </recommendedName>
</protein>
<dbReference type="RefSeq" id="WP_069996256.1">
    <property type="nucleotide sequence ID" value="NZ_FMPG01000013.1"/>
</dbReference>
<dbReference type="EMBL" id="FMPG01000013">
    <property type="protein sequence ID" value="SCT33621.1"/>
    <property type="molecule type" value="Genomic_DNA"/>
</dbReference>
<keyword evidence="3" id="KW-1185">Reference proteome</keyword>
<evidence type="ECO:0000313" key="3">
    <source>
        <dbReference type="Proteomes" id="UP000095412"/>
    </source>
</evidence>
<sequence>MQDFKDIMFVSEDIYNYFSKITKEDARNAVEQWDISEAHSQSGTLALCLENISKNISNYSEDELSKMIFSISRAQREIFKLI</sequence>
<reference evidence="2 4" key="1">
    <citation type="submission" date="2016-09" db="EMBL/GenBank/DDBJ databases">
        <authorList>
            <consortium name="Pathogen Informatics"/>
        </authorList>
    </citation>
    <scope>NUCLEOTIDE SEQUENCE [LARGE SCALE GENOMIC DNA]</scope>
    <source>
        <strain evidence="2 4">82B</strain>
    </source>
</reference>
<dbReference type="EMBL" id="FMPI01000017">
    <property type="protein sequence ID" value="SCT28500.1"/>
    <property type="molecule type" value="Genomic_DNA"/>
</dbReference>
<organism evidence="2 4">
    <name type="scientific">Staphylococcus caeli</name>
    <dbReference type="NCBI Taxonomy" id="2201815"/>
    <lineage>
        <taxon>Bacteria</taxon>
        <taxon>Bacillati</taxon>
        <taxon>Bacillota</taxon>
        <taxon>Bacilli</taxon>
        <taxon>Bacillales</taxon>
        <taxon>Staphylococcaceae</taxon>
        <taxon>Staphylococcus</taxon>
    </lineage>
</organism>